<keyword evidence="1" id="KW-1133">Transmembrane helix</keyword>
<evidence type="ECO:0000313" key="2">
    <source>
        <dbReference type="EMBL" id="PWR03354.1"/>
    </source>
</evidence>
<keyword evidence="1" id="KW-0812">Transmembrane</keyword>
<dbReference type="OrthoDB" id="7667013at2"/>
<comment type="caution">
    <text evidence="2">The sequence shown here is derived from an EMBL/GenBank/DDBJ whole genome shotgun (WGS) entry which is preliminary data.</text>
</comment>
<name>A0A2V2LIG3_9RHOB</name>
<dbReference type="RefSeq" id="WP_109810982.1">
    <property type="nucleotide sequence ID" value="NZ_QGKU01000028.1"/>
</dbReference>
<protein>
    <submittedName>
        <fullName evidence="2">NnrT protein</fullName>
    </submittedName>
</protein>
<evidence type="ECO:0000256" key="1">
    <source>
        <dbReference type="SAM" id="Phobius"/>
    </source>
</evidence>
<dbReference type="EMBL" id="QGKU01000028">
    <property type="protein sequence ID" value="PWR03354.1"/>
    <property type="molecule type" value="Genomic_DNA"/>
</dbReference>
<evidence type="ECO:0000313" key="3">
    <source>
        <dbReference type="Proteomes" id="UP000245680"/>
    </source>
</evidence>
<keyword evidence="3" id="KW-1185">Reference proteome</keyword>
<dbReference type="AlphaFoldDB" id="A0A2V2LIG3"/>
<reference evidence="2 3" key="1">
    <citation type="submission" date="2018-05" db="EMBL/GenBank/DDBJ databases">
        <title>Rhodobacteraceae gen. nov., sp. nov. isolated from sea water.</title>
        <authorList>
            <person name="Ren Y."/>
        </authorList>
    </citation>
    <scope>NUCLEOTIDE SEQUENCE [LARGE SCALE GENOMIC DNA]</scope>
    <source>
        <strain evidence="2 3">TG-679</strain>
    </source>
</reference>
<feature type="transmembrane region" description="Helical" evidence="1">
    <location>
        <begin position="43"/>
        <end position="63"/>
    </location>
</feature>
<organism evidence="2 3">
    <name type="scientific">Meridianimarinicoccus roseus</name>
    <dbReference type="NCBI Taxonomy" id="2072018"/>
    <lineage>
        <taxon>Bacteria</taxon>
        <taxon>Pseudomonadati</taxon>
        <taxon>Pseudomonadota</taxon>
        <taxon>Alphaproteobacteria</taxon>
        <taxon>Rhodobacterales</taxon>
        <taxon>Paracoccaceae</taxon>
        <taxon>Meridianimarinicoccus</taxon>
    </lineage>
</organism>
<sequence>MTRQGWSTEYIALALYPFGVGAAAVNVFFASLVLSWIDGPVASTAWSLGLGCLIGAPATWYFARHIRHLMDVADGREAS</sequence>
<keyword evidence="1" id="KW-0472">Membrane</keyword>
<feature type="transmembrane region" description="Helical" evidence="1">
    <location>
        <begin position="12"/>
        <end position="37"/>
    </location>
</feature>
<gene>
    <name evidence="2" type="ORF">DKT77_06875</name>
</gene>
<proteinExistence type="predicted"/>
<dbReference type="Proteomes" id="UP000245680">
    <property type="component" value="Unassembled WGS sequence"/>
</dbReference>
<accession>A0A2V2LIG3</accession>